<comment type="similarity">
    <text evidence="9">Belongs to the DRC2 family.</text>
</comment>
<dbReference type="Proteomes" id="UP000000305">
    <property type="component" value="Unassembled WGS sequence"/>
</dbReference>
<feature type="region of interest" description="Disordered" evidence="14">
    <location>
        <begin position="1"/>
        <end position="55"/>
    </location>
</feature>
<evidence type="ECO:0000256" key="2">
    <source>
        <dbReference type="ARBA" id="ARBA00022490"/>
    </source>
</evidence>
<dbReference type="eggNOG" id="ENOG502QQDD">
    <property type="taxonomic scope" value="Eukaryota"/>
</dbReference>
<organism evidence="16 17">
    <name type="scientific">Daphnia pulex</name>
    <name type="common">Water flea</name>
    <dbReference type="NCBI Taxonomy" id="6669"/>
    <lineage>
        <taxon>Eukaryota</taxon>
        <taxon>Metazoa</taxon>
        <taxon>Ecdysozoa</taxon>
        <taxon>Arthropoda</taxon>
        <taxon>Crustacea</taxon>
        <taxon>Branchiopoda</taxon>
        <taxon>Diplostraca</taxon>
        <taxon>Cladocera</taxon>
        <taxon>Anomopoda</taxon>
        <taxon>Daphniidae</taxon>
        <taxon>Daphnia</taxon>
    </lineage>
</organism>
<dbReference type="InterPro" id="IPR039505">
    <property type="entry name" value="DRC1/2_N"/>
</dbReference>
<dbReference type="PANTHER" id="PTHR21625:SF0">
    <property type="entry name" value="DYNEIN REGULATORY COMPLEX SUBUNIT 2"/>
    <property type="match status" value="1"/>
</dbReference>
<proteinExistence type="inferred from homology"/>
<feature type="compositionally biased region" description="Basic and acidic residues" evidence="14">
    <location>
        <begin position="37"/>
        <end position="55"/>
    </location>
</feature>
<evidence type="ECO:0000313" key="16">
    <source>
        <dbReference type="EMBL" id="EFX76347.1"/>
    </source>
</evidence>
<dbReference type="GO" id="GO:0005930">
    <property type="term" value="C:axoneme"/>
    <property type="evidence" value="ECO:0000318"/>
    <property type="project" value="GO_Central"/>
</dbReference>
<evidence type="ECO:0000256" key="4">
    <source>
        <dbReference type="ARBA" id="ARBA00023054"/>
    </source>
</evidence>
<dbReference type="OMA" id="QCQRKSA"/>
<dbReference type="InterPro" id="IPR039750">
    <property type="entry name" value="DRC1/DRC2"/>
</dbReference>
<evidence type="ECO:0000256" key="10">
    <source>
        <dbReference type="ARBA" id="ARBA00040899"/>
    </source>
</evidence>
<dbReference type="PANTHER" id="PTHR21625">
    <property type="entry name" value="NYD-SP28 PROTEIN"/>
    <property type="match status" value="1"/>
</dbReference>
<keyword evidence="5" id="KW-0969">Cilium</keyword>
<evidence type="ECO:0000256" key="11">
    <source>
        <dbReference type="ARBA" id="ARBA00041517"/>
    </source>
</evidence>
<keyword evidence="17" id="KW-1185">Reference proteome</keyword>
<dbReference type="FunCoup" id="E9GW21">
    <property type="interactions" value="41"/>
</dbReference>
<evidence type="ECO:0000256" key="8">
    <source>
        <dbReference type="ARBA" id="ARBA00037841"/>
    </source>
</evidence>
<keyword evidence="6" id="KW-0206">Cytoskeleton</keyword>
<gene>
    <name evidence="16" type="ORF">DAPPUDRAFT_322458</name>
</gene>
<accession>E9GW21</accession>
<comment type="subcellular location">
    <subcellularLocation>
        <location evidence="1">Cytoplasm</location>
        <location evidence="1">Cytoskeleton</location>
        <location evidence="1">Flagellum axoneme</location>
    </subcellularLocation>
    <subcellularLocation>
        <location evidence="8">Cytoplasm</location>
        <location evidence="8">Cytoskeleton</location>
        <location evidence="8">Flagellum basal body</location>
    </subcellularLocation>
</comment>
<dbReference type="HOGENOM" id="CLU_026536_1_0_1"/>
<dbReference type="EMBL" id="GL732569">
    <property type="protein sequence ID" value="EFX76347.1"/>
    <property type="molecule type" value="Genomic_DNA"/>
</dbReference>
<evidence type="ECO:0000256" key="7">
    <source>
        <dbReference type="ARBA" id="ARBA00023273"/>
    </source>
</evidence>
<keyword evidence="3" id="KW-0282">Flagellum</keyword>
<dbReference type="GO" id="GO:0003352">
    <property type="term" value="P:regulation of cilium movement"/>
    <property type="evidence" value="ECO:0000318"/>
    <property type="project" value="GO_Central"/>
</dbReference>
<name>E9GW21_DAPPU</name>
<comment type="function">
    <text evidence="12">Component of the nexin-dynein regulatory complex (N-DRC), a key regulator of ciliary/flagellar motility which maintains the alignment and integrity of the distal axoneme and regulates microtubule sliding in motile axonemes. Plays a critical role in the assembly of N-DRC and also stabilizes the assembly of multiple inner dynein arms and radial spokes. Coassembles with DRC1 to form a central scaffold needed for assembly of the N-DRC and its attachment to the outer doublet microtubules.</text>
</comment>
<keyword evidence="7" id="KW-0966">Cell projection</keyword>
<sequence>MAGGKKSDKWKAGGGKKGKGTKGEGKKKGGKKKAKPKLSEDAKNRQQEQRAAVEEERRRMREELINSFLRHKLLKEQNLTRLNQSKLIEKWRHVLRDAKSQELSRELELMKLDFDKRYSENITEINRLMESLLQNGLDFVQICNIQKLETDRTFDEHVSRLNILANVYQQESNLFKATIVTDYTSAMTCHQQEKRSLLSTISTLQSHYRESYTAQKANFQIRKDDIINQGLEEEQTICQNLERRLGKKNPRVYKVVLCVERSNVVPRRLEHSWQQLHENCVDSGELDEQRWALYSLLRRRDQIAYEQQRIAEIRLEKLAKAVNQIQEKRNCHEQGAQQLMERRNELHERRERWRFRLLKQQQQHAERLKAVAASSSDAAEHLEQLVKQGVLILRSAQRCLLLKPQQRQSSSSSSDSPPANCLLSEPFQHFWTRFNQAYLETVLLQRHQAAIVRGRTAETARLKKEVNIPTCWSLNGTTLPIHPEK</sequence>
<dbReference type="AlphaFoldDB" id="E9GW21"/>
<evidence type="ECO:0000256" key="13">
    <source>
        <dbReference type="SAM" id="Coils"/>
    </source>
</evidence>
<feature type="domain" description="Dynein regulatory complex protein 1/2 N-terminal" evidence="15">
    <location>
        <begin position="49"/>
        <end position="133"/>
    </location>
</feature>
<dbReference type="GO" id="GO:0070286">
    <property type="term" value="P:axonemal dynein complex assembly"/>
    <property type="evidence" value="ECO:0000318"/>
    <property type="project" value="GO_Central"/>
</dbReference>
<evidence type="ECO:0000256" key="9">
    <source>
        <dbReference type="ARBA" id="ARBA00038424"/>
    </source>
</evidence>
<feature type="coiled-coil region" evidence="13">
    <location>
        <begin position="308"/>
        <end position="342"/>
    </location>
</feature>
<dbReference type="STRING" id="6669.E9GW21"/>
<dbReference type="Pfam" id="PF14772">
    <property type="entry name" value="NYD-SP28"/>
    <property type="match status" value="1"/>
</dbReference>
<evidence type="ECO:0000256" key="14">
    <source>
        <dbReference type="SAM" id="MobiDB-lite"/>
    </source>
</evidence>
<keyword evidence="2" id="KW-0963">Cytoplasm</keyword>
<evidence type="ECO:0000313" key="17">
    <source>
        <dbReference type="Proteomes" id="UP000000305"/>
    </source>
</evidence>
<dbReference type="OrthoDB" id="7760980at2759"/>
<evidence type="ECO:0000256" key="5">
    <source>
        <dbReference type="ARBA" id="ARBA00023069"/>
    </source>
</evidence>
<evidence type="ECO:0000259" key="15">
    <source>
        <dbReference type="Pfam" id="PF14772"/>
    </source>
</evidence>
<evidence type="ECO:0000256" key="12">
    <source>
        <dbReference type="ARBA" id="ARBA00045865"/>
    </source>
</evidence>
<feature type="compositionally biased region" description="Basic and acidic residues" evidence="14">
    <location>
        <begin position="1"/>
        <end position="11"/>
    </location>
</feature>
<evidence type="ECO:0000256" key="3">
    <source>
        <dbReference type="ARBA" id="ARBA00022846"/>
    </source>
</evidence>
<evidence type="ECO:0000256" key="6">
    <source>
        <dbReference type="ARBA" id="ARBA00023212"/>
    </source>
</evidence>
<evidence type="ECO:0000256" key="1">
    <source>
        <dbReference type="ARBA" id="ARBA00004611"/>
    </source>
</evidence>
<dbReference type="GO" id="GO:0060285">
    <property type="term" value="P:cilium-dependent cell motility"/>
    <property type="evidence" value="ECO:0000318"/>
    <property type="project" value="GO_Central"/>
</dbReference>
<dbReference type="KEGG" id="dpx:DAPPUDRAFT_322458"/>
<reference evidence="16 17" key="1">
    <citation type="journal article" date="2011" name="Science">
        <title>The ecoresponsive genome of Daphnia pulex.</title>
        <authorList>
            <person name="Colbourne J.K."/>
            <person name="Pfrender M.E."/>
            <person name="Gilbert D."/>
            <person name="Thomas W.K."/>
            <person name="Tucker A."/>
            <person name="Oakley T.H."/>
            <person name="Tokishita S."/>
            <person name="Aerts A."/>
            <person name="Arnold G.J."/>
            <person name="Basu M.K."/>
            <person name="Bauer D.J."/>
            <person name="Caceres C.E."/>
            <person name="Carmel L."/>
            <person name="Casola C."/>
            <person name="Choi J.H."/>
            <person name="Detter J.C."/>
            <person name="Dong Q."/>
            <person name="Dusheyko S."/>
            <person name="Eads B.D."/>
            <person name="Frohlich T."/>
            <person name="Geiler-Samerotte K.A."/>
            <person name="Gerlach D."/>
            <person name="Hatcher P."/>
            <person name="Jogdeo S."/>
            <person name="Krijgsveld J."/>
            <person name="Kriventseva E.V."/>
            <person name="Kultz D."/>
            <person name="Laforsch C."/>
            <person name="Lindquist E."/>
            <person name="Lopez J."/>
            <person name="Manak J.R."/>
            <person name="Muller J."/>
            <person name="Pangilinan J."/>
            <person name="Patwardhan R.P."/>
            <person name="Pitluck S."/>
            <person name="Pritham E.J."/>
            <person name="Rechtsteiner A."/>
            <person name="Rho M."/>
            <person name="Rogozin I.B."/>
            <person name="Sakarya O."/>
            <person name="Salamov A."/>
            <person name="Schaack S."/>
            <person name="Shapiro H."/>
            <person name="Shiga Y."/>
            <person name="Skalitzky C."/>
            <person name="Smith Z."/>
            <person name="Souvorov A."/>
            <person name="Sung W."/>
            <person name="Tang Z."/>
            <person name="Tsuchiya D."/>
            <person name="Tu H."/>
            <person name="Vos H."/>
            <person name="Wang M."/>
            <person name="Wolf Y.I."/>
            <person name="Yamagata H."/>
            <person name="Yamada T."/>
            <person name="Ye Y."/>
            <person name="Shaw J.R."/>
            <person name="Andrews J."/>
            <person name="Crease T.J."/>
            <person name="Tang H."/>
            <person name="Lucas S.M."/>
            <person name="Robertson H.M."/>
            <person name="Bork P."/>
            <person name="Koonin E.V."/>
            <person name="Zdobnov E.M."/>
            <person name="Grigoriev I.V."/>
            <person name="Lynch M."/>
            <person name="Boore J.L."/>
        </authorList>
    </citation>
    <scope>NUCLEOTIDE SEQUENCE [LARGE SCALE GENOMIC DNA]</scope>
</reference>
<keyword evidence="4 13" id="KW-0175">Coiled coil</keyword>
<protein>
    <recommendedName>
        <fullName evidence="10">Dynein regulatory complex subunit 2</fullName>
    </recommendedName>
    <alternativeName>
        <fullName evidence="11">Coiled-coil domain-containing protein 65</fullName>
    </alternativeName>
</protein>
<dbReference type="GO" id="GO:0005858">
    <property type="term" value="C:axonemal dynein complex"/>
    <property type="evidence" value="ECO:0007669"/>
    <property type="project" value="InterPro"/>
</dbReference>
<dbReference type="InParanoid" id="E9GW21"/>